<evidence type="ECO:0000313" key="12">
    <source>
        <dbReference type="Proteomes" id="UP001465976"/>
    </source>
</evidence>
<dbReference type="PANTHER" id="PTHR42776:SF4">
    <property type="entry name" value="ACYLAMINO-ACID-RELEASING ENZYME"/>
    <property type="match status" value="1"/>
</dbReference>
<dbReference type="Gene3D" id="3.40.50.1820">
    <property type="entry name" value="alpha/beta hydrolase"/>
    <property type="match status" value="1"/>
</dbReference>
<gene>
    <name evidence="11" type="ORF">V5O48_017929</name>
</gene>
<evidence type="ECO:0000256" key="1">
    <source>
        <dbReference type="ARBA" id="ARBA00000721"/>
    </source>
</evidence>
<dbReference type="InterPro" id="IPR029058">
    <property type="entry name" value="AB_hydrolase_fold"/>
</dbReference>
<evidence type="ECO:0000256" key="5">
    <source>
        <dbReference type="ARBA" id="ARBA00012917"/>
    </source>
</evidence>
<dbReference type="Proteomes" id="UP001465976">
    <property type="component" value="Unassembled WGS sequence"/>
</dbReference>
<dbReference type="InterPro" id="IPR045550">
    <property type="entry name" value="AARE_N"/>
</dbReference>
<evidence type="ECO:0000259" key="10">
    <source>
        <dbReference type="Pfam" id="PF19283"/>
    </source>
</evidence>
<dbReference type="EMBL" id="JBAHYK010002968">
    <property type="protein sequence ID" value="KAL0564123.1"/>
    <property type="molecule type" value="Genomic_DNA"/>
</dbReference>
<accession>A0ABR3EML6</accession>
<reference evidence="11 12" key="1">
    <citation type="submission" date="2024-02" db="EMBL/GenBank/DDBJ databases">
        <title>A draft genome for the cacao thread blight pathogen Marasmius crinis-equi.</title>
        <authorList>
            <person name="Cohen S.P."/>
            <person name="Baruah I.K."/>
            <person name="Amoako-Attah I."/>
            <person name="Bukari Y."/>
            <person name="Meinhardt L.W."/>
            <person name="Bailey B.A."/>
        </authorList>
    </citation>
    <scope>NUCLEOTIDE SEQUENCE [LARGE SCALE GENOMIC DNA]</scope>
    <source>
        <strain evidence="11 12">GH-76</strain>
    </source>
</reference>
<dbReference type="EC" id="3.4.19.1" evidence="5"/>
<name>A0ABR3EML6_9AGAR</name>
<evidence type="ECO:0000256" key="7">
    <source>
        <dbReference type="ARBA" id="ARBA00022801"/>
    </source>
</evidence>
<keyword evidence="6" id="KW-0963">Cytoplasm</keyword>
<sequence>MSSTVYERLVGLPVPISANFVDRNVIQLNSLARDFTSNTDRCVSKTLFISSNSTFSSPNQEIADTVLLKPSRSGLYRANLKEVGSDDKKRRFVEVWSKERLVVSKEVTKFHGAFYSDDYISTLSFSVAENAVVYVAEENDETSKDIPERFRYQQSYGEEFPAKKRPAPFVFMWDPKAPASEKSIVVRLSVTAPLVSFGQALFSSHPEVLFATGYEHISDGRLLGRQWCHNRPSGIWQITLEKDAFSKALAADNPPSTVDCKLVKLTPPGLSCRSPRIVSSEDSERLIWLACSTGGAHTSTSRLYSLDIRERVSPSDCRVLVDIVDVDGDDGMLAGENGAFPGLYPNTSLPHLPSVRIHDRDYLIIHSIFGSCSVVLRISLDDGTVTNLTPTTSNSLYSWTILNTDGDRQFVCVRSSQTVPYEVVLGKFDGAGNVLWRILQSSLAELPIDIQKQLSQLKVSIERVPNRHLVEIVVVEHTDTKDGKIPPHMLVPHGEPHITSTVRFDPAGTAYALQGFNLSFPNYTGSLGFGESNVQKLLGNSGNLDVEDCLESLRHLVRIGAAEAGPSKLFLLGGGHGGFIAGHLMSRYPNTFTAACLTNPVLSVGERSTSDIPDWYRAHLGHDHPLLSSPVESDGRSHNIQRTNDLGTLTPAVYQSLFNASPIAHVKKIKAAVLLVVGGSDKRVPPTQSIDFYHALKAARRKAGADEDGVDMMWFPDEGHGLGGVEASKMMWVRSVEWFRERLDTP</sequence>
<dbReference type="Pfam" id="PF00326">
    <property type="entry name" value="Peptidase_S9"/>
    <property type="match status" value="2"/>
</dbReference>
<dbReference type="PANTHER" id="PTHR42776">
    <property type="entry name" value="SERINE PEPTIDASE S9 FAMILY MEMBER"/>
    <property type="match status" value="1"/>
</dbReference>
<keyword evidence="12" id="KW-1185">Reference proteome</keyword>
<comment type="similarity">
    <text evidence="3">Belongs to the peptidase S9C family.</text>
</comment>
<comment type="caution">
    <text evidence="11">The sequence shown here is derived from an EMBL/GenBank/DDBJ whole genome shotgun (WGS) entry which is preliminary data.</text>
</comment>
<comment type="subunit">
    <text evidence="4">Homotetramer.</text>
</comment>
<dbReference type="SUPFAM" id="SSF53474">
    <property type="entry name" value="alpha/beta-Hydrolases"/>
    <property type="match status" value="1"/>
</dbReference>
<dbReference type="Pfam" id="PF19283">
    <property type="entry name" value="APEH_N"/>
    <property type="match status" value="1"/>
</dbReference>
<proteinExistence type="inferred from homology"/>
<evidence type="ECO:0000256" key="8">
    <source>
        <dbReference type="ARBA" id="ARBA00032829"/>
    </source>
</evidence>
<comment type="catalytic activity">
    <reaction evidence="1">
        <text>Cleavage of an N-acetyl or N-formyl amino acid from the N-terminus of a polypeptide.</text>
        <dbReference type="EC" id="3.4.19.1"/>
    </reaction>
</comment>
<organism evidence="11 12">
    <name type="scientific">Marasmius crinis-equi</name>
    <dbReference type="NCBI Taxonomy" id="585013"/>
    <lineage>
        <taxon>Eukaryota</taxon>
        <taxon>Fungi</taxon>
        <taxon>Dikarya</taxon>
        <taxon>Basidiomycota</taxon>
        <taxon>Agaricomycotina</taxon>
        <taxon>Agaricomycetes</taxon>
        <taxon>Agaricomycetidae</taxon>
        <taxon>Agaricales</taxon>
        <taxon>Marasmiineae</taxon>
        <taxon>Marasmiaceae</taxon>
        <taxon>Marasmius</taxon>
    </lineage>
</organism>
<dbReference type="InterPro" id="IPR001375">
    <property type="entry name" value="Peptidase_S9_cat"/>
</dbReference>
<keyword evidence="7" id="KW-0378">Hydrolase</keyword>
<protein>
    <recommendedName>
        <fullName evidence="5">acylaminoacyl-peptidase</fullName>
        <ecNumber evidence="5">3.4.19.1</ecNumber>
    </recommendedName>
    <alternativeName>
        <fullName evidence="8">Dipeptidyl-peptidase V</fullName>
    </alternativeName>
</protein>
<dbReference type="SUPFAM" id="SSF82171">
    <property type="entry name" value="DPP6 N-terminal domain-like"/>
    <property type="match status" value="1"/>
</dbReference>
<comment type="subcellular location">
    <subcellularLocation>
        <location evidence="2">Cytoplasm</location>
    </subcellularLocation>
</comment>
<feature type="domain" description="Acylamino-acid-releasing enzyme N-terminal" evidence="10">
    <location>
        <begin position="59"/>
        <end position="428"/>
    </location>
</feature>
<feature type="domain" description="Peptidase S9 prolyl oligopeptidase catalytic" evidence="9">
    <location>
        <begin position="512"/>
        <end position="615"/>
    </location>
</feature>
<evidence type="ECO:0000259" key="9">
    <source>
        <dbReference type="Pfam" id="PF00326"/>
    </source>
</evidence>
<evidence type="ECO:0000256" key="2">
    <source>
        <dbReference type="ARBA" id="ARBA00004496"/>
    </source>
</evidence>
<evidence type="ECO:0000256" key="3">
    <source>
        <dbReference type="ARBA" id="ARBA00010040"/>
    </source>
</evidence>
<evidence type="ECO:0000256" key="6">
    <source>
        <dbReference type="ARBA" id="ARBA00022490"/>
    </source>
</evidence>
<feature type="domain" description="Peptidase S9 prolyl oligopeptidase catalytic" evidence="9">
    <location>
        <begin position="657"/>
        <end position="742"/>
    </location>
</feature>
<evidence type="ECO:0000313" key="11">
    <source>
        <dbReference type="EMBL" id="KAL0564123.1"/>
    </source>
</evidence>
<evidence type="ECO:0000256" key="4">
    <source>
        <dbReference type="ARBA" id="ARBA00011881"/>
    </source>
</evidence>